<comment type="caution">
    <text evidence="2">The sequence shown here is derived from an EMBL/GenBank/DDBJ whole genome shotgun (WGS) entry which is preliminary data.</text>
</comment>
<reference evidence="2 3" key="1">
    <citation type="journal article" date="2017" name="Curr. Biol.">
        <title>Genome architecture and evolution of a unichromosomal asexual nematode.</title>
        <authorList>
            <person name="Fradin H."/>
            <person name="Zegar C."/>
            <person name="Gutwein M."/>
            <person name="Lucas J."/>
            <person name="Kovtun M."/>
            <person name="Corcoran D."/>
            <person name="Baugh L.R."/>
            <person name="Kiontke K."/>
            <person name="Gunsalus K."/>
            <person name="Fitch D.H."/>
            <person name="Piano F."/>
        </authorList>
    </citation>
    <scope>NUCLEOTIDE SEQUENCE [LARGE SCALE GENOMIC DNA]</scope>
    <source>
        <strain evidence="2">PF1309</strain>
    </source>
</reference>
<proteinExistence type="predicted"/>
<keyword evidence="3" id="KW-1185">Reference proteome</keyword>
<feature type="compositionally biased region" description="Basic residues" evidence="1">
    <location>
        <begin position="424"/>
        <end position="435"/>
    </location>
</feature>
<evidence type="ECO:0000256" key="1">
    <source>
        <dbReference type="SAM" id="MobiDB-lite"/>
    </source>
</evidence>
<evidence type="ECO:0000313" key="2">
    <source>
        <dbReference type="EMBL" id="PAV68544.1"/>
    </source>
</evidence>
<dbReference type="AlphaFoldDB" id="A0A2A2K3N5"/>
<evidence type="ECO:0000313" key="3">
    <source>
        <dbReference type="Proteomes" id="UP000218231"/>
    </source>
</evidence>
<sequence>MKPRHPVQRLAGRQRVRLPIVHHLNAMLDRAQQGIGSGERSSLVGADPARPGKCRQCIARRRCPQRRVAPAVDQLMDLREELGLANTAPPPLQVVAGAEALTTRIMVANAPRQVADFADRAEVQPAPPHERPDRIEEIAAERLITSRYPGPDERRPLPCQRLTFIIADRPFDRQRDRRRFGRWAQPQIDTQHIAIAIARLQQLDDTLGDPHRRLFRLLTGAVRQRFRVEQQDRIDVGRIVKLATALLAQRDRDEAARLLPRGTLRNRGTDRAIERCVGEICQGVCDRGEIERPGKIADRHRQRQRPPIQPQLPCDWHIRMGAGESQVDLPRRQSLRQHRLTVEQQRQEGRMYSRTLDGIGKIGAKTGGHRVTSFANDRFRSHATIRVSGRWNDYERQCASRREKPSGRLCRPAPALDRRTRPQPARRVRQLRHAR</sequence>
<name>A0A2A2K3N5_9BILA</name>
<accession>A0A2A2K3N5</accession>
<protein>
    <submittedName>
        <fullName evidence="2">Uncharacterized protein</fullName>
    </submittedName>
</protein>
<feature type="region of interest" description="Disordered" evidence="1">
    <location>
        <begin position="398"/>
        <end position="435"/>
    </location>
</feature>
<dbReference type="EMBL" id="LIAE01009740">
    <property type="protein sequence ID" value="PAV68544.1"/>
    <property type="molecule type" value="Genomic_DNA"/>
</dbReference>
<dbReference type="Proteomes" id="UP000218231">
    <property type="component" value="Unassembled WGS sequence"/>
</dbReference>
<gene>
    <name evidence="2" type="ORF">WR25_00345</name>
</gene>
<organism evidence="2 3">
    <name type="scientific">Diploscapter pachys</name>
    <dbReference type="NCBI Taxonomy" id="2018661"/>
    <lineage>
        <taxon>Eukaryota</taxon>
        <taxon>Metazoa</taxon>
        <taxon>Ecdysozoa</taxon>
        <taxon>Nematoda</taxon>
        <taxon>Chromadorea</taxon>
        <taxon>Rhabditida</taxon>
        <taxon>Rhabditina</taxon>
        <taxon>Rhabditomorpha</taxon>
        <taxon>Rhabditoidea</taxon>
        <taxon>Rhabditidae</taxon>
        <taxon>Diploscapter</taxon>
    </lineage>
</organism>